<evidence type="ECO:0000313" key="8">
    <source>
        <dbReference type="Proteomes" id="UP000468707"/>
    </source>
</evidence>
<accession>A0A6I5KNR3</accession>
<feature type="transmembrane region" description="Helical" evidence="5">
    <location>
        <begin position="85"/>
        <end position="105"/>
    </location>
</feature>
<dbReference type="Proteomes" id="UP000468707">
    <property type="component" value="Unassembled WGS sequence"/>
</dbReference>
<proteinExistence type="predicted"/>
<feature type="transmembrane region" description="Helical" evidence="5">
    <location>
        <begin position="198"/>
        <end position="231"/>
    </location>
</feature>
<feature type="transmembrane region" description="Helical" evidence="5">
    <location>
        <begin position="346"/>
        <end position="369"/>
    </location>
</feature>
<sequence>METKAGRTNFYMFGYVIIMSVIMPWSNALFNVLFLLGAACYLVSIIKKKPLNTNSPKWPMSVLVIMMVFMLLLILSVVVNNDWAGLNYATRMVEFILMPMMILHYTSSLGVNKLKTILEAFIASTTLLSIGSFALAAYKALWNSGNGSFFSKISYENLAMVIVHHQPIYFSIYVGFAIIALAYLFLFTQKRHKLNVIYAFGFLFLLAFIFLLGSRTGILATFVCLAILTFWKSKKAFFAFLGCGLLFFVINYSYNDSFKKRIDNVVQFNTDFDYHSDWAYEGLALRYMTWNCSLSCISENFWFGTGITDAQPCLDDCYKKNSYRSLLYFGEHQGTKFNSHSMFLDVFVKTGFLGFLVMVLLFSILLILAYKDHNILMILLIMFFLINGITESLLVREKGIVFFSFMLGLLFSLRRKEIPLA</sequence>
<evidence type="ECO:0000256" key="5">
    <source>
        <dbReference type="SAM" id="Phobius"/>
    </source>
</evidence>
<dbReference type="PANTHER" id="PTHR37422:SF17">
    <property type="entry name" value="O-ANTIGEN LIGASE"/>
    <property type="match status" value="1"/>
</dbReference>
<comment type="caution">
    <text evidence="7">The sequence shown here is derived from an EMBL/GenBank/DDBJ whole genome shotgun (WGS) entry which is preliminary data.</text>
</comment>
<feature type="transmembrane region" description="Helical" evidence="5">
    <location>
        <begin position="168"/>
        <end position="186"/>
    </location>
</feature>
<feature type="transmembrane region" description="Helical" evidence="5">
    <location>
        <begin position="375"/>
        <end position="395"/>
    </location>
</feature>
<feature type="transmembrane region" description="Helical" evidence="5">
    <location>
        <begin position="117"/>
        <end position="138"/>
    </location>
</feature>
<keyword evidence="2 5" id="KW-0812">Transmembrane</keyword>
<evidence type="ECO:0000256" key="3">
    <source>
        <dbReference type="ARBA" id="ARBA00022989"/>
    </source>
</evidence>
<feature type="transmembrane region" description="Helical" evidence="5">
    <location>
        <begin position="58"/>
        <end position="79"/>
    </location>
</feature>
<evidence type="ECO:0000256" key="1">
    <source>
        <dbReference type="ARBA" id="ARBA00004141"/>
    </source>
</evidence>
<evidence type="ECO:0000313" key="7">
    <source>
        <dbReference type="EMBL" id="NDV42147.1"/>
    </source>
</evidence>
<dbReference type="PANTHER" id="PTHR37422">
    <property type="entry name" value="TEICHURONIC ACID BIOSYNTHESIS PROTEIN TUAE"/>
    <property type="match status" value="1"/>
</dbReference>
<reference evidence="7 8" key="1">
    <citation type="submission" date="2020-01" db="EMBL/GenBank/DDBJ databases">
        <title>Muricauda sediminis sp.nov. 40Bstr401.</title>
        <authorList>
            <person name="Xue Z."/>
            <person name="Zhu S."/>
            <person name="Ren N."/>
            <person name="Chen T."/>
            <person name="Chen X."/>
            <person name="Chen J."/>
            <person name="Yang J."/>
        </authorList>
    </citation>
    <scope>NUCLEOTIDE SEQUENCE [LARGE SCALE GENOMIC DNA]</scope>
    <source>
        <strain evidence="7 8">40Bstr401</strain>
    </source>
</reference>
<dbReference type="RefSeq" id="WP_163632638.1">
    <property type="nucleotide sequence ID" value="NZ_JAAAMI010000001.1"/>
</dbReference>
<feature type="domain" description="O-antigen ligase-related" evidence="6">
    <location>
        <begin position="201"/>
        <end position="358"/>
    </location>
</feature>
<keyword evidence="3 5" id="KW-1133">Transmembrane helix</keyword>
<dbReference type="InterPro" id="IPR007016">
    <property type="entry name" value="O-antigen_ligase-rel_domated"/>
</dbReference>
<keyword evidence="4 5" id="KW-0472">Membrane</keyword>
<evidence type="ECO:0000259" key="6">
    <source>
        <dbReference type="Pfam" id="PF04932"/>
    </source>
</evidence>
<evidence type="ECO:0000256" key="4">
    <source>
        <dbReference type="ARBA" id="ARBA00023136"/>
    </source>
</evidence>
<dbReference type="Pfam" id="PF04932">
    <property type="entry name" value="Wzy_C"/>
    <property type="match status" value="1"/>
</dbReference>
<evidence type="ECO:0000256" key="2">
    <source>
        <dbReference type="ARBA" id="ARBA00022692"/>
    </source>
</evidence>
<name>A0A6I5KNR3_9FLAO</name>
<feature type="transmembrane region" description="Helical" evidence="5">
    <location>
        <begin position="237"/>
        <end position="254"/>
    </location>
</feature>
<dbReference type="AlphaFoldDB" id="A0A6I5KNR3"/>
<dbReference type="EMBL" id="JAAAMI010000001">
    <property type="protein sequence ID" value="NDV42147.1"/>
    <property type="molecule type" value="Genomic_DNA"/>
</dbReference>
<dbReference type="InterPro" id="IPR051533">
    <property type="entry name" value="WaaL-like"/>
</dbReference>
<feature type="transmembrane region" description="Helical" evidence="5">
    <location>
        <begin position="13"/>
        <end position="46"/>
    </location>
</feature>
<comment type="subcellular location">
    <subcellularLocation>
        <location evidence="1">Membrane</location>
        <topology evidence="1">Multi-pass membrane protein</topology>
    </subcellularLocation>
</comment>
<protein>
    <recommendedName>
        <fullName evidence="6">O-antigen ligase-related domain-containing protein</fullName>
    </recommendedName>
</protein>
<organism evidence="7 8">
    <name type="scientific">Flagellimonas sediminis</name>
    <dbReference type="NCBI Taxonomy" id="2696468"/>
    <lineage>
        <taxon>Bacteria</taxon>
        <taxon>Pseudomonadati</taxon>
        <taxon>Bacteroidota</taxon>
        <taxon>Flavobacteriia</taxon>
        <taxon>Flavobacteriales</taxon>
        <taxon>Flavobacteriaceae</taxon>
        <taxon>Flagellimonas</taxon>
    </lineage>
</organism>
<gene>
    <name evidence="7" type="ORF">GTK07_02320</name>
</gene>
<keyword evidence="8" id="KW-1185">Reference proteome</keyword>
<dbReference type="GO" id="GO:0016020">
    <property type="term" value="C:membrane"/>
    <property type="evidence" value="ECO:0007669"/>
    <property type="project" value="UniProtKB-SubCell"/>
</dbReference>